<organism evidence="13 14">
    <name type="scientific">Caerostris extrusa</name>
    <name type="common">Bark spider</name>
    <name type="synonym">Caerostris bankana</name>
    <dbReference type="NCBI Taxonomy" id="172846"/>
    <lineage>
        <taxon>Eukaryota</taxon>
        <taxon>Metazoa</taxon>
        <taxon>Ecdysozoa</taxon>
        <taxon>Arthropoda</taxon>
        <taxon>Chelicerata</taxon>
        <taxon>Arachnida</taxon>
        <taxon>Araneae</taxon>
        <taxon>Araneomorphae</taxon>
        <taxon>Entelegynae</taxon>
        <taxon>Araneoidea</taxon>
        <taxon>Araneidae</taxon>
        <taxon>Caerostris</taxon>
    </lineage>
</organism>
<comment type="caution">
    <text evidence="13">The sequence shown here is derived from an EMBL/GenBank/DDBJ whole genome shotgun (WGS) entry which is preliminary data.</text>
</comment>
<comment type="similarity">
    <text evidence="7">Belongs to the ADAT1 family.</text>
</comment>
<keyword evidence="3" id="KW-0378">Hydrolase</keyword>
<name>A0AAV4UEY1_CAEEX</name>
<accession>A0AAV4UEY1</accession>
<keyword evidence="14" id="KW-1185">Reference proteome</keyword>
<comment type="catalytic activity">
    <reaction evidence="11">
        <text>adenosine(37) in tRNA(Ala) + H2O + H(+) = inosine(37) in tRNA(Ala) + NH4(+)</text>
        <dbReference type="Rhea" id="RHEA:50968"/>
        <dbReference type="Rhea" id="RHEA-COMP:12855"/>
        <dbReference type="Rhea" id="RHEA-COMP:12856"/>
        <dbReference type="ChEBI" id="CHEBI:15377"/>
        <dbReference type="ChEBI" id="CHEBI:15378"/>
        <dbReference type="ChEBI" id="CHEBI:28938"/>
        <dbReference type="ChEBI" id="CHEBI:74411"/>
        <dbReference type="ChEBI" id="CHEBI:82852"/>
        <dbReference type="EC" id="3.5.4.34"/>
    </reaction>
</comment>
<proteinExistence type="inferred from homology"/>
<dbReference type="PANTHER" id="PTHR46516:SF1">
    <property type="entry name" value="TRNA-SPECIFIC ADENOSINE DEAMINASE 1"/>
    <property type="match status" value="1"/>
</dbReference>
<evidence type="ECO:0000256" key="10">
    <source>
        <dbReference type="ARBA" id="ARBA00041760"/>
    </source>
</evidence>
<gene>
    <name evidence="13" type="primary">adat1</name>
    <name evidence="13" type="ORF">CEXT_815161</name>
</gene>
<evidence type="ECO:0000256" key="3">
    <source>
        <dbReference type="ARBA" id="ARBA00022801"/>
    </source>
</evidence>
<dbReference type="GO" id="GO:0008033">
    <property type="term" value="P:tRNA processing"/>
    <property type="evidence" value="ECO:0007669"/>
    <property type="project" value="UniProtKB-KW"/>
</dbReference>
<evidence type="ECO:0000256" key="5">
    <source>
        <dbReference type="ARBA" id="ARBA00037026"/>
    </source>
</evidence>
<evidence type="ECO:0000256" key="2">
    <source>
        <dbReference type="ARBA" id="ARBA00022723"/>
    </source>
</evidence>
<dbReference type="GO" id="GO:0046872">
    <property type="term" value="F:metal ion binding"/>
    <property type="evidence" value="ECO:0007669"/>
    <property type="project" value="UniProtKB-KW"/>
</dbReference>
<sequence length="375" mass="42881">MDITCCYYNEYRVSETISENNFTNYRHKCLGYSQLSDKGDIIFDSHAEILARRGLIKFLMYQMHEVLHKNDSEVLCYNEKEKKFNLKCGISFHLFVSHIPCGDAAIFLKNSKLHRLHAWKSKFNASIDIYRTGAKCVQGELQDPKGPGQNFHVIGVLRTKPGRGDPTWSMSCSDKIALWNICGIQGALLSCLLTKPIYLSSLIFGKCPFDAKAVQRAVIERLSDVTSLPSEYYLNKPTIYQSSLVFEYSKEILMKENSSTVPCPASIIWLNNPKLLEVSVNGKKQGVTRKNFNKPSSRISICKSILFEDFLEICTLLSEKSTETSADAKDNLTYLEYKQMAKSYQDAKLAFWKVFDKWKRKPSHLQKFTLSCTKK</sequence>
<feature type="domain" description="A to I editase" evidence="12">
    <location>
        <begin position="28"/>
        <end position="368"/>
    </location>
</feature>
<keyword evidence="2" id="KW-0479">Metal-binding</keyword>
<dbReference type="InterPro" id="IPR002466">
    <property type="entry name" value="A_deamin"/>
</dbReference>
<comment type="function">
    <text evidence="6">Specifically deaminates adenosine-37 to inosine in tRNA-Ala.</text>
</comment>
<dbReference type="SMART" id="SM00552">
    <property type="entry name" value="ADEAMc"/>
    <property type="match status" value="1"/>
</dbReference>
<evidence type="ECO:0000256" key="6">
    <source>
        <dbReference type="ARBA" id="ARBA00037784"/>
    </source>
</evidence>
<dbReference type="PANTHER" id="PTHR46516">
    <property type="entry name" value="TRNA-SPECIFIC ADENOSINE DEAMINASE 1"/>
    <property type="match status" value="1"/>
</dbReference>
<reference evidence="13 14" key="1">
    <citation type="submission" date="2021-06" db="EMBL/GenBank/DDBJ databases">
        <title>Caerostris extrusa draft genome.</title>
        <authorList>
            <person name="Kono N."/>
            <person name="Arakawa K."/>
        </authorList>
    </citation>
    <scope>NUCLEOTIDE SEQUENCE [LARGE SCALE GENOMIC DNA]</scope>
</reference>
<evidence type="ECO:0000256" key="7">
    <source>
        <dbReference type="ARBA" id="ARBA00038326"/>
    </source>
</evidence>
<evidence type="ECO:0000256" key="9">
    <source>
        <dbReference type="ARBA" id="ARBA00040502"/>
    </source>
</evidence>
<comment type="cofactor">
    <cofactor evidence="5">
        <name>1D-myo-inositol hexakisphosphate</name>
        <dbReference type="ChEBI" id="CHEBI:58130"/>
    </cofactor>
</comment>
<evidence type="ECO:0000256" key="4">
    <source>
        <dbReference type="ARBA" id="ARBA00022833"/>
    </source>
</evidence>
<evidence type="ECO:0000313" key="14">
    <source>
        <dbReference type="Proteomes" id="UP001054945"/>
    </source>
</evidence>
<dbReference type="EC" id="3.5.4.34" evidence="8"/>
<dbReference type="AlphaFoldDB" id="A0AAV4UEY1"/>
<dbReference type="EMBL" id="BPLR01012759">
    <property type="protein sequence ID" value="GIY56339.1"/>
    <property type="molecule type" value="Genomic_DNA"/>
</dbReference>
<evidence type="ECO:0000256" key="1">
    <source>
        <dbReference type="ARBA" id="ARBA00022694"/>
    </source>
</evidence>
<dbReference type="Pfam" id="PF02137">
    <property type="entry name" value="A_deamin"/>
    <property type="match status" value="1"/>
</dbReference>
<evidence type="ECO:0000256" key="11">
    <source>
        <dbReference type="ARBA" id="ARBA00047635"/>
    </source>
</evidence>
<keyword evidence="4" id="KW-0862">Zinc</keyword>
<dbReference type="GO" id="GO:0003723">
    <property type="term" value="F:RNA binding"/>
    <property type="evidence" value="ECO:0007669"/>
    <property type="project" value="InterPro"/>
</dbReference>
<protein>
    <recommendedName>
        <fullName evidence="9">tRNA-specific adenosine deaminase 1</fullName>
        <ecNumber evidence="8">3.5.4.34</ecNumber>
    </recommendedName>
    <alternativeName>
        <fullName evidence="10">tRNA-specific adenosine-37 deaminase</fullName>
    </alternativeName>
</protein>
<evidence type="ECO:0000256" key="8">
    <source>
        <dbReference type="ARBA" id="ARBA00038940"/>
    </source>
</evidence>
<evidence type="ECO:0000259" key="12">
    <source>
        <dbReference type="PROSITE" id="PS50141"/>
    </source>
</evidence>
<dbReference type="Proteomes" id="UP001054945">
    <property type="component" value="Unassembled WGS sequence"/>
</dbReference>
<keyword evidence="1" id="KW-0819">tRNA processing</keyword>
<dbReference type="PROSITE" id="PS50141">
    <property type="entry name" value="A_DEAMIN_EDITASE"/>
    <property type="match status" value="1"/>
</dbReference>
<dbReference type="GO" id="GO:0043829">
    <property type="term" value="F:tRNA-specific adenosine-37 deaminase activity"/>
    <property type="evidence" value="ECO:0007669"/>
    <property type="project" value="UniProtKB-EC"/>
</dbReference>
<evidence type="ECO:0000313" key="13">
    <source>
        <dbReference type="EMBL" id="GIY56339.1"/>
    </source>
</evidence>